<feature type="transmembrane region" description="Helical" evidence="1">
    <location>
        <begin position="7"/>
        <end position="26"/>
    </location>
</feature>
<keyword evidence="1" id="KW-1133">Transmembrane helix</keyword>
<dbReference type="Proteomes" id="UP000593892">
    <property type="component" value="Chromosome"/>
</dbReference>
<name>A0A7S7SJG9_PALFE</name>
<dbReference type="EMBL" id="CP063849">
    <property type="protein sequence ID" value="QOY86678.1"/>
    <property type="molecule type" value="Genomic_DNA"/>
</dbReference>
<keyword evidence="3" id="KW-1185">Reference proteome</keyword>
<dbReference type="AlphaFoldDB" id="A0A7S7SJG9"/>
<evidence type="ECO:0000313" key="2">
    <source>
        <dbReference type="EMBL" id="QOY86678.1"/>
    </source>
</evidence>
<accession>A0A7S7SJG9</accession>
<dbReference type="RefSeq" id="WP_194448347.1">
    <property type="nucleotide sequence ID" value="NZ_CP063849.1"/>
</dbReference>
<proteinExistence type="predicted"/>
<protein>
    <submittedName>
        <fullName evidence="2">Uncharacterized protein</fullName>
    </submittedName>
</protein>
<evidence type="ECO:0000313" key="3">
    <source>
        <dbReference type="Proteomes" id="UP000593892"/>
    </source>
</evidence>
<dbReference type="KEGG" id="pfer:IRI77_28395"/>
<keyword evidence="1" id="KW-0472">Membrane</keyword>
<organism evidence="2 3">
    <name type="scientific">Paludibaculum fermentans</name>
    <dbReference type="NCBI Taxonomy" id="1473598"/>
    <lineage>
        <taxon>Bacteria</taxon>
        <taxon>Pseudomonadati</taxon>
        <taxon>Acidobacteriota</taxon>
        <taxon>Terriglobia</taxon>
        <taxon>Bryobacterales</taxon>
        <taxon>Bryobacteraceae</taxon>
        <taxon>Paludibaculum</taxon>
    </lineage>
</organism>
<sequence length="331" mass="36317">MTNITVVLLDIALAATLGFLGLMVYLRNLPSGPEGPVGAWLLLVPPLFLLAGVLIKLTGSGIFDWMPGGRLTAWAMAAGTCIAAMVTMWFLVAAPLSLWENLAALVPWLLVAGGFLAVHGGTQPPQIVRSLVAGVLGVGGLAGWALVFWGVGLYVQGEKQKSLANRERDRAWEQSRIDEFHALGQDAELWKYFGYMYLENETEKQHCRALIASRPDLNRKLVEYLGSPTLQSSVVNYIADIYEHPPAALAADYGLFLERQLSSWRPVLDDTPTPYDRRRELSPMFQAAARLEAAGGDLTGPLTAWRDYLHTLKGLNDLEEEINVTLKAHAH</sequence>
<evidence type="ECO:0000256" key="1">
    <source>
        <dbReference type="SAM" id="Phobius"/>
    </source>
</evidence>
<feature type="transmembrane region" description="Helical" evidence="1">
    <location>
        <begin position="71"/>
        <end position="92"/>
    </location>
</feature>
<feature type="transmembrane region" description="Helical" evidence="1">
    <location>
        <begin position="98"/>
        <end position="118"/>
    </location>
</feature>
<feature type="transmembrane region" description="Helical" evidence="1">
    <location>
        <begin position="38"/>
        <end position="59"/>
    </location>
</feature>
<reference evidence="2 3" key="1">
    <citation type="submission" date="2020-10" db="EMBL/GenBank/DDBJ databases">
        <title>Complete genome sequence of Paludibaculum fermentans P105T, a facultatively anaerobic acidobacterium capable of dissimilatory Fe(III) reduction.</title>
        <authorList>
            <person name="Dedysh S.N."/>
            <person name="Beletsky A.V."/>
            <person name="Kulichevskaya I.S."/>
            <person name="Mardanov A.V."/>
            <person name="Ravin N.V."/>
        </authorList>
    </citation>
    <scope>NUCLEOTIDE SEQUENCE [LARGE SCALE GENOMIC DNA]</scope>
    <source>
        <strain evidence="2 3">P105</strain>
    </source>
</reference>
<gene>
    <name evidence="2" type="ORF">IRI77_28395</name>
</gene>
<feature type="transmembrane region" description="Helical" evidence="1">
    <location>
        <begin position="130"/>
        <end position="155"/>
    </location>
</feature>
<keyword evidence="1" id="KW-0812">Transmembrane</keyword>